<dbReference type="AlphaFoldDB" id="A0A849AVF9"/>
<dbReference type="Proteomes" id="UP000549517">
    <property type="component" value="Unassembled WGS sequence"/>
</dbReference>
<comment type="caution">
    <text evidence="1">The sequence shown here is derived from an EMBL/GenBank/DDBJ whole genome shotgun (WGS) entry which is preliminary data.</text>
</comment>
<evidence type="ECO:0000313" key="2">
    <source>
        <dbReference type="Proteomes" id="UP000549517"/>
    </source>
</evidence>
<dbReference type="EMBL" id="JABEMC010000008">
    <property type="protein sequence ID" value="NNG80005.1"/>
    <property type="molecule type" value="Genomic_DNA"/>
</dbReference>
<accession>A0A849AVF9</accession>
<name>A0A849AVF9_9MICO</name>
<reference evidence="1 2" key="1">
    <citation type="submission" date="2020-05" db="EMBL/GenBank/DDBJ databases">
        <title>MicrobeNet Type strains.</title>
        <authorList>
            <person name="Nicholson A.C."/>
        </authorList>
    </citation>
    <scope>NUCLEOTIDE SEQUENCE [LARGE SCALE GENOMIC DNA]</scope>
    <source>
        <strain evidence="1 2">CCUG 46604</strain>
    </source>
</reference>
<organism evidence="1 2">
    <name type="scientific">Brevibacterium luteolum</name>
    <dbReference type="NCBI Taxonomy" id="199591"/>
    <lineage>
        <taxon>Bacteria</taxon>
        <taxon>Bacillati</taxon>
        <taxon>Actinomycetota</taxon>
        <taxon>Actinomycetes</taxon>
        <taxon>Micrococcales</taxon>
        <taxon>Brevibacteriaceae</taxon>
        <taxon>Brevibacterium</taxon>
    </lineage>
</organism>
<evidence type="ECO:0000313" key="1">
    <source>
        <dbReference type="EMBL" id="NNG80005.1"/>
    </source>
</evidence>
<gene>
    <name evidence="1" type="ORF">HLA91_11580</name>
</gene>
<sequence>MTIVINEGDNHFDGRSSSAAKKADALFKISLARFASASSARKRRFSASKSTDSVGVALPESGTAEGLVDSGVYAARATALW</sequence>
<protein>
    <submittedName>
        <fullName evidence="1">Uncharacterized protein</fullName>
    </submittedName>
</protein>
<proteinExistence type="predicted"/>
<dbReference type="RefSeq" id="WP_170274724.1">
    <property type="nucleotide sequence ID" value="NZ_BAAAKH010000016.1"/>
</dbReference>